<dbReference type="STRING" id="7070.D6W8S7"/>
<dbReference type="GO" id="GO:0003824">
    <property type="term" value="F:catalytic activity"/>
    <property type="evidence" value="ECO:0007669"/>
    <property type="project" value="InterPro"/>
</dbReference>
<dbReference type="EMBL" id="KQ971312">
    <property type="protein sequence ID" value="EEZ98266.1"/>
    <property type="molecule type" value="Genomic_DNA"/>
</dbReference>
<dbReference type="InterPro" id="IPR029045">
    <property type="entry name" value="ClpP/crotonase-like_dom_sf"/>
</dbReference>
<reference evidence="3 4" key="2">
    <citation type="journal article" date="2010" name="Nucleic Acids Res.">
        <title>BeetleBase in 2010: revisions to provide comprehensive genomic information for Tribolium castaneum.</title>
        <authorList>
            <person name="Kim H.S."/>
            <person name="Murphy T."/>
            <person name="Xia J."/>
            <person name="Caragea D."/>
            <person name="Park Y."/>
            <person name="Beeman R.W."/>
            <person name="Lorenzen M.D."/>
            <person name="Butcher S."/>
            <person name="Manak J.R."/>
            <person name="Brown S.J."/>
        </authorList>
    </citation>
    <scope>GENOME REANNOTATION</scope>
    <source>
        <strain evidence="3 4">Georgia GA2</strain>
    </source>
</reference>
<protein>
    <submittedName>
        <fullName evidence="3">Carnitinyl-CoA dehydratase-like Protein</fullName>
    </submittedName>
</protein>
<dbReference type="InterPro" id="IPR018376">
    <property type="entry name" value="Enoyl-CoA_hyd/isom_CS"/>
</dbReference>
<dbReference type="Gene3D" id="3.90.226.10">
    <property type="entry name" value="2-enoyl-CoA Hydratase, Chain A, domain 1"/>
    <property type="match status" value="1"/>
</dbReference>
<dbReference type="SUPFAM" id="SSF52096">
    <property type="entry name" value="ClpP/crotonase"/>
    <property type="match status" value="1"/>
</dbReference>
<dbReference type="PhylomeDB" id="D6W8S7"/>
<dbReference type="Proteomes" id="UP000007266">
    <property type="component" value="Linkage group 2"/>
</dbReference>
<gene>
    <name evidence="3" type="primary">AUGUSTUS-3.0.2_00708</name>
    <name evidence="3" type="ORF">TcasGA2_TC000708</name>
</gene>
<reference evidence="3 4" key="1">
    <citation type="journal article" date="2008" name="Nature">
        <title>The genome of the model beetle and pest Tribolium castaneum.</title>
        <authorList>
            <consortium name="Tribolium Genome Sequencing Consortium"/>
            <person name="Richards S."/>
            <person name="Gibbs R.A."/>
            <person name="Weinstock G.M."/>
            <person name="Brown S.J."/>
            <person name="Denell R."/>
            <person name="Beeman R.W."/>
            <person name="Gibbs R."/>
            <person name="Beeman R.W."/>
            <person name="Brown S.J."/>
            <person name="Bucher G."/>
            <person name="Friedrich M."/>
            <person name="Grimmelikhuijzen C.J."/>
            <person name="Klingler M."/>
            <person name="Lorenzen M."/>
            <person name="Richards S."/>
            <person name="Roth S."/>
            <person name="Schroder R."/>
            <person name="Tautz D."/>
            <person name="Zdobnov E.M."/>
            <person name="Muzny D."/>
            <person name="Gibbs R.A."/>
            <person name="Weinstock G.M."/>
            <person name="Attaway T."/>
            <person name="Bell S."/>
            <person name="Buhay C.J."/>
            <person name="Chandrabose M.N."/>
            <person name="Chavez D."/>
            <person name="Clerk-Blankenburg K.P."/>
            <person name="Cree A."/>
            <person name="Dao M."/>
            <person name="Davis C."/>
            <person name="Chacko J."/>
            <person name="Dinh H."/>
            <person name="Dugan-Rocha S."/>
            <person name="Fowler G."/>
            <person name="Garner T.T."/>
            <person name="Garnes J."/>
            <person name="Gnirke A."/>
            <person name="Hawes A."/>
            <person name="Hernandez J."/>
            <person name="Hines S."/>
            <person name="Holder M."/>
            <person name="Hume J."/>
            <person name="Jhangiani S.N."/>
            <person name="Joshi V."/>
            <person name="Khan Z.M."/>
            <person name="Jackson L."/>
            <person name="Kovar C."/>
            <person name="Kowis A."/>
            <person name="Lee S."/>
            <person name="Lewis L.R."/>
            <person name="Margolis J."/>
            <person name="Morgan M."/>
            <person name="Nazareth L.V."/>
            <person name="Nguyen N."/>
            <person name="Okwuonu G."/>
            <person name="Parker D."/>
            <person name="Richards S."/>
            <person name="Ruiz S.J."/>
            <person name="Santibanez J."/>
            <person name="Savard J."/>
            <person name="Scherer S.E."/>
            <person name="Schneider B."/>
            <person name="Sodergren E."/>
            <person name="Tautz D."/>
            <person name="Vattahil S."/>
            <person name="Villasana D."/>
            <person name="White C.S."/>
            <person name="Wright R."/>
            <person name="Park Y."/>
            <person name="Beeman R.W."/>
            <person name="Lord J."/>
            <person name="Oppert B."/>
            <person name="Lorenzen M."/>
            <person name="Brown S."/>
            <person name="Wang L."/>
            <person name="Savard J."/>
            <person name="Tautz D."/>
            <person name="Richards S."/>
            <person name="Weinstock G."/>
            <person name="Gibbs R.A."/>
            <person name="Liu Y."/>
            <person name="Worley K."/>
            <person name="Weinstock G."/>
            <person name="Elsik C.G."/>
            <person name="Reese J.T."/>
            <person name="Elhaik E."/>
            <person name="Landan G."/>
            <person name="Graur D."/>
            <person name="Arensburger P."/>
            <person name="Atkinson P."/>
            <person name="Beeman R.W."/>
            <person name="Beidler J."/>
            <person name="Brown S.J."/>
            <person name="Demuth J.P."/>
            <person name="Drury D.W."/>
            <person name="Du Y.Z."/>
            <person name="Fujiwara H."/>
            <person name="Lorenzen M."/>
            <person name="Maselli V."/>
            <person name="Osanai M."/>
            <person name="Park Y."/>
            <person name="Robertson H.M."/>
            <person name="Tu Z."/>
            <person name="Wang J.J."/>
            <person name="Wang S."/>
            <person name="Richards S."/>
            <person name="Song H."/>
            <person name="Zhang L."/>
            <person name="Sodergren E."/>
            <person name="Werner D."/>
            <person name="Stanke M."/>
            <person name="Morgenstern B."/>
            <person name="Solovyev V."/>
            <person name="Kosarev P."/>
            <person name="Brown G."/>
            <person name="Chen H.C."/>
            <person name="Ermolaeva O."/>
            <person name="Hlavina W."/>
            <person name="Kapustin Y."/>
            <person name="Kiryutin B."/>
            <person name="Kitts P."/>
            <person name="Maglott D."/>
            <person name="Pruitt K."/>
            <person name="Sapojnikov V."/>
            <person name="Souvorov A."/>
            <person name="Mackey A.J."/>
            <person name="Waterhouse R.M."/>
            <person name="Wyder S."/>
            <person name="Zdobnov E.M."/>
            <person name="Zdobnov E.M."/>
            <person name="Wyder S."/>
            <person name="Kriventseva E.V."/>
            <person name="Kadowaki T."/>
            <person name="Bork P."/>
            <person name="Aranda M."/>
            <person name="Bao R."/>
            <person name="Beermann A."/>
            <person name="Berns N."/>
            <person name="Bolognesi R."/>
            <person name="Bonneton F."/>
            <person name="Bopp D."/>
            <person name="Brown S.J."/>
            <person name="Bucher G."/>
            <person name="Butts T."/>
            <person name="Chaumot A."/>
            <person name="Denell R.E."/>
            <person name="Ferrier D.E."/>
            <person name="Friedrich M."/>
            <person name="Gordon C.M."/>
            <person name="Jindra M."/>
            <person name="Klingler M."/>
            <person name="Lan Q."/>
            <person name="Lattorff H.M."/>
            <person name="Laudet V."/>
            <person name="von Levetsow C."/>
            <person name="Liu Z."/>
            <person name="Lutz R."/>
            <person name="Lynch J.A."/>
            <person name="da Fonseca R.N."/>
            <person name="Posnien N."/>
            <person name="Reuter R."/>
            <person name="Roth S."/>
            <person name="Savard J."/>
            <person name="Schinko J.B."/>
            <person name="Schmitt C."/>
            <person name="Schoppmeier M."/>
            <person name="Schroder R."/>
            <person name="Shippy T.D."/>
            <person name="Simonnet F."/>
            <person name="Marques-Souza H."/>
            <person name="Tautz D."/>
            <person name="Tomoyasu Y."/>
            <person name="Trauner J."/>
            <person name="Van der Zee M."/>
            <person name="Vervoort M."/>
            <person name="Wittkopp N."/>
            <person name="Wimmer E.A."/>
            <person name="Yang X."/>
            <person name="Jones A.K."/>
            <person name="Sattelle D.B."/>
            <person name="Ebert P.R."/>
            <person name="Nelson D."/>
            <person name="Scott J.G."/>
            <person name="Beeman R.W."/>
            <person name="Muthukrishnan S."/>
            <person name="Kramer K.J."/>
            <person name="Arakane Y."/>
            <person name="Beeman R.W."/>
            <person name="Zhu Q."/>
            <person name="Hogenkamp D."/>
            <person name="Dixit R."/>
            <person name="Oppert B."/>
            <person name="Jiang H."/>
            <person name="Zou Z."/>
            <person name="Marshall J."/>
            <person name="Elpidina E."/>
            <person name="Vinokurov K."/>
            <person name="Oppert C."/>
            <person name="Zou Z."/>
            <person name="Evans J."/>
            <person name="Lu Z."/>
            <person name="Zhao P."/>
            <person name="Sumathipala N."/>
            <person name="Altincicek B."/>
            <person name="Vilcinskas A."/>
            <person name="Williams M."/>
            <person name="Hultmark D."/>
            <person name="Hetru C."/>
            <person name="Jiang H."/>
            <person name="Grimmelikhuijzen C.J."/>
            <person name="Hauser F."/>
            <person name="Cazzamali G."/>
            <person name="Williamson M."/>
            <person name="Park Y."/>
            <person name="Li B."/>
            <person name="Tanaka Y."/>
            <person name="Predel R."/>
            <person name="Neupert S."/>
            <person name="Schachtner J."/>
            <person name="Verleyen P."/>
            <person name="Raible F."/>
            <person name="Bork P."/>
            <person name="Friedrich M."/>
            <person name="Walden K.K."/>
            <person name="Robertson H.M."/>
            <person name="Angeli S."/>
            <person name="Foret S."/>
            <person name="Bucher G."/>
            <person name="Schuetz S."/>
            <person name="Maleszka R."/>
            <person name="Wimmer E.A."/>
            <person name="Beeman R.W."/>
            <person name="Lorenzen M."/>
            <person name="Tomoyasu Y."/>
            <person name="Miller S.C."/>
            <person name="Grossmann D."/>
            <person name="Bucher G."/>
        </authorList>
    </citation>
    <scope>NUCLEOTIDE SEQUENCE [LARGE SCALE GENOMIC DNA]</scope>
    <source>
        <strain evidence="3 4">Georgia GA2</strain>
    </source>
</reference>
<dbReference type="Gene3D" id="1.10.287.2460">
    <property type="match status" value="1"/>
</dbReference>
<name>D6W8S7_TRICA</name>
<evidence type="ECO:0000313" key="4">
    <source>
        <dbReference type="Proteomes" id="UP000007266"/>
    </source>
</evidence>
<dbReference type="PROSITE" id="PS00166">
    <property type="entry name" value="ENOYL_COA_HYDRATASE"/>
    <property type="match status" value="1"/>
</dbReference>
<dbReference type="PANTHER" id="PTHR43802">
    <property type="entry name" value="ENOYL-COA HYDRATASE"/>
    <property type="match status" value="1"/>
</dbReference>
<dbReference type="PANTHER" id="PTHR43802:SF1">
    <property type="entry name" value="IP11341P-RELATED"/>
    <property type="match status" value="1"/>
</dbReference>
<dbReference type="KEGG" id="tca:663646"/>
<comment type="similarity">
    <text evidence="1 2">Belongs to the enoyl-CoA hydratase/isomerase family.</text>
</comment>
<dbReference type="CDD" id="cd06558">
    <property type="entry name" value="crotonase-like"/>
    <property type="match status" value="1"/>
</dbReference>
<dbReference type="OMA" id="PKTDSWH"/>
<evidence type="ECO:0000256" key="1">
    <source>
        <dbReference type="ARBA" id="ARBA00005254"/>
    </source>
</evidence>
<organism evidence="3 4">
    <name type="scientific">Tribolium castaneum</name>
    <name type="common">Red flour beetle</name>
    <dbReference type="NCBI Taxonomy" id="7070"/>
    <lineage>
        <taxon>Eukaryota</taxon>
        <taxon>Metazoa</taxon>
        <taxon>Ecdysozoa</taxon>
        <taxon>Arthropoda</taxon>
        <taxon>Hexapoda</taxon>
        <taxon>Insecta</taxon>
        <taxon>Pterygota</taxon>
        <taxon>Neoptera</taxon>
        <taxon>Endopterygota</taxon>
        <taxon>Coleoptera</taxon>
        <taxon>Polyphaga</taxon>
        <taxon>Cucujiformia</taxon>
        <taxon>Tenebrionidae</taxon>
        <taxon>Tenebrionidae incertae sedis</taxon>
        <taxon>Tribolium</taxon>
    </lineage>
</organism>
<evidence type="ECO:0000313" key="3">
    <source>
        <dbReference type="EMBL" id="EEZ98266.1"/>
    </source>
</evidence>
<dbReference type="NCBIfam" id="NF006108">
    <property type="entry name" value="PRK08259.1"/>
    <property type="match status" value="1"/>
</dbReference>
<evidence type="ECO:0000256" key="2">
    <source>
        <dbReference type="RuleBase" id="RU003707"/>
    </source>
</evidence>
<dbReference type="HOGENOM" id="CLU_009834_7_4_1"/>
<accession>D6W8S7</accession>
<sequence>MVTRIPSVVIRHYSNSPKTVLTEKIGEIVTIGLNRPEKRNCIDPSTADLLREAIEDFENDNTLKAAVLYGTGGNFCAGYDLKSLSKVDETQIALNPEGQIGPTLRFIKKPMVAAISGYAVAGGLELALMCDLRVMEDTAVMGVYCRRFGVPLVDGGTVRLQAMVGLSRALDLILTGRSLSAKEAFEWGVANRIVACGTALGQAIQLANSLVKFPQECLLTDRNSTYNAAFSSAYLDLLKYEQENGVKVVRTESIAGAKRFAEGFGRHGKSTNLKVPELKDWEREFETKSKL</sequence>
<keyword evidence="4" id="KW-1185">Reference proteome</keyword>
<dbReference type="AlphaFoldDB" id="D6W8S7"/>
<dbReference type="Pfam" id="PF00378">
    <property type="entry name" value="ECH_1"/>
    <property type="match status" value="1"/>
</dbReference>
<dbReference type="eggNOG" id="KOG1680">
    <property type="taxonomic scope" value="Eukaryota"/>
</dbReference>
<proteinExistence type="inferred from homology"/>
<dbReference type="InterPro" id="IPR001753">
    <property type="entry name" value="Enoyl-CoA_hydra/iso"/>
</dbReference>
<dbReference type="OrthoDB" id="448450at2759"/>